<evidence type="ECO:0000256" key="1">
    <source>
        <dbReference type="ARBA" id="ARBA00022737"/>
    </source>
</evidence>
<proteinExistence type="predicted"/>
<sequence>MSTDYFTNELPLELISLFVPILSTASLNALALTCHRLHQILQPELEARITPELGKELLLWAAASKAHIVAKLLAPPHSIKPNEGYGAEDLTPLHAAAKAGNAEIVALLLDAGADIHALWDEYQPLHLAVQKNHLPTVRLLLDRGADINASYDFDGYSLHQACWQGHLDMVSLLLERGAKMELRGNHGTPLGFALHACRLDVMRLLLEKGAKAETSVRLNGNWLCGGPPPPHKSNLLYLALGLRHPRSEYSPEPPPEEGRKERIAMLLAYGASKDKTMKIIFDYLKPLAEAADKTEEEFLDLVRTRFKEAEAIIADVTTTRKLWAYRVKAGGRALLPSIGKSGREKVNSKRLPKGANLKYVAVSAIY</sequence>
<dbReference type="PRINTS" id="PR01415">
    <property type="entry name" value="ANKYRIN"/>
</dbReference>
<dbReference type="PROSITE" id="PS50088">
    <property type="entry name" value="ANK_REPEAT"/>
    <property type="match status" value="3"/>
</dbReference>
<dbReference type="OrthoDB" id="194358at2759"/>
<dbReference type="EMBL" id="JACAZI010000032">
    <property type="protein sequence ID" value="KAF7330906.1"/>
    <property type="molecule type" value="Genomic_DNA"/>
</dbReference>
<dbReference type="InterPro" id="IPR002110">
    <property type="entry name" value="Ankyrin_rpt"/>
</dbReference>
<dbReference type="InterPro" id="IPR051165">
    <property type="entry name" value="Multifunctional_ANK_Repeat"/>
</dbReference>
<keyword evidence="5" id="KW-1185">Reference proteome</keyword>
<gene>
    <name evidence="4" type="ORF">MVEN_02430100</name>
</gene>
<dbReference type="InterPro" id="IPR036770">
    <property type="entry name" value="Ankyrin_rpt-contain_sf"/>
</dbReference>
<dbReference type="PROSITE" id="PS50297">
    <property type="entry name" value="ANK_REP_REGION"/>
    <property type="match status" value="3"/>
</dbReference>
<accession>A0A8H6WYB9</accession>
<evidence type="ECO:0000256" key="3">
    <source>
        <dbReference type="PROSITE-ProRule" id="PRU00023"/>
    </source>
</evidence>
<dbReference type="Gene3D" id="1.25.40.20">
    <property type="entry name" value="Ankyrin repeat-containing domain"/>
    <property type="match status" value="1"/>
</dbReference>
<dbReference type="PANTHER" id="PTHR24123:SF33">
    <property type="entry name" value="PROTEIN HOS4"/>
    <property type="match status" value="1"/>
</dbReference>
<dbReference type="Proteomes" id="UP000620124">
    <property type="component" value="Unassembled WGS sequence"/>
</dbReference>
<protein>
    <submittedName>
        <fullName evidence="4">ANK-REP-REGION domain-containing protein</fullName>
    </submittedName>
</protein>
<dbReference type="PANTHER" id="PTHR24123">
    <property type="entry name" value="ANKYRIN REPEAT-CONTAINING"/>
    <property type="match status" value="1"/>
</dbReference>
<feature type="repeat" description="ANK" evidence="3">
    <location>
        <begin position="158"/>
        <end position="185"/>
    </location>
</feature>
<keyword evidence="1" id="KW-0677">Repeat</keyword>
<comment type="caution">
    <text evidence="4">The sequence shown here is derived from an EMBL/GenBank/DDBJ whole genome shotgun (WGS) entry which is preliminary data.</text>
</comment>
<feature type="repeat" description="ANK" evidence="3">
    <location>
        <begin position="88"/>
        <end position="120"/>
    </location>
</feature>
<dbReference type="SMART" id="SM00248">
    <property type="entry name" value="ANK"/>
    <property type="match status" value="5"/>
</dbReference>
<evidence type="ECO:0000256" key="2">
    <source>
        <dbReference type="ARBA" id="ARBA00023043"/>
    </source>
</evidence>
<dbReference type="AlphaFoldDB" id="A0A8H6WYB9"/>
<dbReference type="SUPFAM" id="SSF48403">
    <property type="entry name" value="Ankyrin repeat"/>
    <property type="match status" value="1"/>
</dbReference>
<organism evidence="4 5">
    <name type="scientific">Mycena venus</name>
    <dbReference type="NCBI Taxonomy" id="2733690"/>
    <lineage>
        <taxon>Eukaryota</taxon>
        <taxon>Fungi</taxon>
        <taxon>Dikarya</taxon>
        <taxon>Basidiomycota</taxon>
        <taxon>Agaricomycotina</taxon>
        <taxon>Agaricomycetes</taxon>
        <taxon>Agaricomycetidae</taxon>
        <taxon>Agaricales</taxon>
        <taxon>Marasmiineae</taxon>
        <taxon>Mycenaceae</taxon>
        <taxon>Mycena</taxon>
    </lineage>
</organism>
<feature type="repeat" description="ANK" evidence="3">
    <location>
        <begin position="120"/>
        <end position="152"/>
    </location>
</feature>
<evidence type="ECO:0000313" key="5">
    <source>
        <dbReference type="Proteomes" id="UP000620124"/>
    </source>
</evidence>
<dbReference type="Pfam" id="PF00023">
    <property type="entry name" value="Ank"/>
    <property type="match status" value="1"/>
</dbReference>
<evidence type="ECO:0000313" key="4">
    <source>
        <dbReference type="EMBL" id="KAF7330906.1"/>
    </source>
</evidence>
<name>A0A8H6WYB9_9AGAR</name>
<keyword evidence="2 3" id="KW-0040">ANK repeat</keyword>
<reference evidence="4" key="1">
    <citation type="submission" date="2020-05" db="EMBL/GenBank/DDBJ databases">
        <title>Mycena genomes resolve the evolution of fungal bioluminescence.</title>
        <authorList>
            <person name="Tsai I.J."/>
        </authorList>
    </citation>
    <scope>NUCLEOTIDE SEQUENCE</scope>
    <source>
        <strain evidence="4">CCC161011</strain>
    </source>
</reference>
<dbReference type="Pfam" id="PF12796">
    <property type="entry name" value="Ank_2"/>
    <property type="match status" value="1"/>
</dbReference>